<comment type="caution">
    <text evidence="2">The sequence shown here is derived from an EMBL/GenBank/DDBJ whole genome shotgun (WGS) entry which is preliminary data.</text>
</comment>
<dbReference type="PANTHER" id="PTHR33096:SF1">
    <property type="entry name" value="CXC1-LIKE CYSTEINE CLUSTER ASSOCIATED WITH KDZ TRANSPOSASES DOMAIN-CONTAINING PROTEIN"/>
    <property type="match status" value="1"/>
</dbReference>
<evidence type="ECO:0000313" key="2">
    <source>
        <dbReference type="EMBL" id="EIW79765.1"/>
    </source>
</evidence>
<dbReference type="InterPro" id="IPR041457">
    <property type="entry name" value="CxC2_KDZ-assoc"/>
</dbReference>
<dbReference type="InterPro" id="IPR040521">
    <property type="entry name" value="KDZ"/>
</dbReference>
<dbReference type="Proteomes" id="UP000053558">
    <property type="component" value="Unassembled WGS sequence"/>
</dbReference>
<feature type="non-terminal residue" evidence="2">
    <location>
        <position position="846"/>
    </location>
</feature>
<dbReference type="KEGG" id="cput:CONPUDRAFT_34829"/>
<reference evidence="3" key="1">
    <citation type="journal article" date="2012" name="Science">
        <title>The Paleozoic origin of enzymatic lignin decomposition reconstructed from 31 fungal genomes.</title>
        <authorList>
            <person name="Floudas D."/>
            <person name="Binder M."/>
            <person name="Riley R."/>
            <person name="Barry K."/>
            <person name="Blanchette R.A."/>
            <person name="Henrissat B."/>
            <person name="Martinez A.T."/>
            <person name="Otillar R."/>
            <person name="Spatafora J.W."/>
            <person name="Yadav J.S."/>
            <person name="Aerts A."/>
            <person name="Benoit I."/>
            <person name="Boyd A."/>
            <person name="Carlson A."/>
            <person name="Copeland A."/>
            <person name="Coutinho P.M."/>
            <person name="de Vries R.P."/>
            <person name="Ferreira P."/>
            <person name="Findley K."/>
            <person name="Foster B."/>
            <person name="Gaskell J."/>
            <person name="Glotzer D."/>
            <person name="Gorecki P."/>
            <person name="Heitman J."/>
            <person name="Hesse C."/>
            <person name="Hori C."/>
            <person name="Igarashi K."/>
            <person name="Jurgens J.A."/>
            <person name="Kallen N."/>
            <person name="Kersten P."/>
            <person name="Kohler A."/>
            <person name="Kuees U."/>
            <person name="Kumar T.K.A."/>
            <person name="Kuo A."/>
            <person name="LaButti K."/>
            <person name="Larrondo L.F."/>
            <person name="Lindquist E."/>
            <person name="Ling A."/>
            <person name="Lombard V."/>
            <person name="Lucas S."/>
            <person name="Lundell T."/>
            <person name="Martin R."/>
            <person name="McLaughlin D.J."/>
            <person name="Morgenstern I."/>
            <person name="Morin E."/>
            <person name="Murat C."/>
            <person name="Nagy L.G."/>
            <person name="Nolan M."/>
            <person name="Ohm R.A."/>
            <person name="Patyshakuliyeva A."/>
            <person name="Rokas A."/>
            <person name="Ruiz-Duenas F.J."/>
            <person name="Sabat G."/>
            <person name="Salamov A."/>
            <person name="Samejima M."/>
            <person name="Schmutz J."/>
            <person name="Slot J.C."/>
            <person name="St John F."/>
            <person name="Stenlid J."/>
            <person name="Sun H."/>
            <person name="Sun S."/>
            <person name="Syed K."/>
            <person name="Tsang A."/>
            <person name="Wiebenga A."/>
            <person name="Young D."/>
            <person name="Pisabarro A."/>
            <person name="Eastwood D.C."/>
            <person name="Martin F."/>
            <person name="Cullen D."/>
            <person name="Grigoriev I.V."/>
            <person name="Hibbett D.S."/>
        </authorList>
    </citation>
    <scope>NUCLEOTIDE SEQUENCE [LARGE SCALE GENOMIC DNA]</scope>
    <source>
        <strain evidence="3">RWD-64-598 SS2</strain>
    </source>
</reference>
<dbReference type="GeneID" id="19206780"/>
<feature type="non-terminal residue" evidence="2">
    <location>
        <position position="1"/>
    </location>
</feature>
<dbReference type="PANTHER" id="PTHR33096">
    <property type="entry name" value="CXC2 DOMAIN-CONTAINING PROTEIN"/>
    <property type="match status" value="1"/>
</dbReference>
<dbReference type="AlphaFoldDB" id="A0A5M3MM57"/>
<sequence>YLKELLRGEGRGEQVEQTVCSSCQASEPEFRCKDCFGGLLYCQGCIVKKHVENPLHRIERWNGSFFERDTLKRAGLVVQLNHPIGELCLAPKQAWNNDFTVIDVSGVHEVSVMYCECPKRIRRHQQLLRSSWYPATTDEPKTAATFRVLEQYHLLSFESKASAYEFYSSLCRRTDNTGLPVPKDRYDQFLRMMREWRHLKMLKRSGVGHEETMPEDLPDGTCAVICPACPQPERNLPSGWENAKGNRWLYSLFVAIDANFRLKRKKVSSESADPSLGCGLSYFVRDEPFREHVSSHARDSQDKSSCASHKAVNKLNTKFSEGLATTGVGTIDCARHNIKLPCGVGNLNGAERYSIMDYIIFSGLRFTRVKDINFSYDIACQWSKNLWSRVSKLPSYLSFERASRFIRFFVPKFHLPAHIARCQMRFSFNWMPGVGRTDGEAVERGWANINPVATSTKEMGPGHRIDTLDDYFGDWNWKKVIGLGELLKRRLEEAIPASKTHTADLKEFEASLPPGTLQTWRKEMVNWESDPDGNQNPFESRSNDPTLASIRLELAKEEALIPSPASAASDMTASALISSGLDLMEQRRRLRSDREGLGQHATDIQKTVVEQRSTILRNKLDSWIRAQLHYMPGVARLRPLDAPSAAQEDLPEDANLFLPSDLPVDFECDDALKKMEFKLRVGQAYDALAALRQSLQLRSYLLNYKAQNISGQTLTTKAQGLVNKAGKKITWHRDSYTLARTALLVLAERLPDLSIPKDLKILTDNDVHAMTDVMEAQTEGRRRLTWIWRSGDVSQGDDGLQDGIRTEWCKARARALRWTEEVHLLKEEMRRTLQYMLWHARWWEVR</sequence>
<dbReference type="RefSeq" id="XP_007769706.1">
    <property type="nucleotide sequence ID" value="XM_007771516.1"/>
</dbReference>
<name>A0A5M3MM57_CONPW</name>
<organism evidence="2 3">
    <name type="scientific">Coniophora puteana (strain RWD-64-598)</name>
    <name type="common">Brown rot fungus</name>
    <dbReference type="NCBI Taxonomy" id="741705"/>
    <lineage>
        <taxon>Eukaryota</taxon>
        <taxon>Fungi</taxon>
        <taxon>Dikarya</taxon>
        <taxon>Basidiomycota</taxon>
        <taxon>Agaricomycotina</taxon>
        <taxon>Agaricomycetes</taxon>
        <taxon>Agaricomycetidae</taxon>
        <taxon>Boletales</taxon>
        <taxon>Coniophorineae</taxon>
        <taxon>Coniophoraceae</taxon>
        <taxon>Coniophora</taxon>
    </lineage>
</organism>
<keyword evidence="3" id="KW-1185">Reference proteome</keyword>
<dbReference type="Pfam" id="PF18803">
    <property type="entry name" value="CxC2"/>
    <property type="match status" value="1"/>
</dbReference>
<evidence type="ECO:0000259" key="1">
    <source>
        <dbReference type="Pfam" id="PF18803"/>
    </source>
</evidence>
<dbReference type="EMBL" id="JH711580">
    <property type="protein sequence ID" value="EIW79765.1"/>
    <property type="molecule type" value="Genomic_DNA"/>
</dbReference>
<gene>
    <name evidence="2" type="ORF">CONPUDRAFT_34829</name>
</gene>
<protein>
    <recommendedName>
        <fullName evidence="1">CxC2-like cysteine cluster KDZ transposase-associated domain-containing protein</fullName>
    </recommendedName>
</protein>
<accession>A0A5M3MM57</accession>
<evidence type="ECO:0000313" key="3">
    <source>
        <dbReference type="Proteomes" id="UP000053558"/>
    </source>
</evidence>
<dbReference type="CDD" id="cd19757">
    <property type="entry name" value="Bbox1"/>
    <property type="match status" value="1"/>
</dbReference>
<feature type="domain" description="CxC2-like cysteine cluster KDZ transposase-associated" evidence="1">
    <location>
        <begin position="71"/>
        <end position="178"/>
    </location>
</feature>
<dbReference type="OrthoDB" id="3261436at2759"/>
<dbReference type="OMA" id="LMHEDIS"/>
<dbReference type="Pfam" id="PF18758">
    <property type="entry name" value="KDZ"/>
    <property type="match status" value="1"/>
</dbReference>
<proteinExistence type="predicted"/>